<accession>A0A8F5MKW1</accession>
<dbReference type="Pfam" id="PF05919">
    <property type="entry name" value="Mitovir_RNA_pol"/>
    <property type="match status" value="1"/>
</dbReference>
<keyword evidence="2" id="KW-0808">Transferase</keyword>
<dbReference type="SUPFAM" id="SSF56672">
    <property type="entry name" value="DNA/RNA polymerases"/>
    <property type="match status" value="1"/>
</dbReference>
<organism evidence="4">
    <name type="scientific">Grapevine-associated botourmia-like virus 2</name>
    <dbReference type="NCBI Taxonomy" id="2814346"/>
    <lineage>
        <taxon>Viruses</taxon>
        <taxon>Riboviria</taxon>
        <taxon>Orthornavirae</taxon>
        <taxon>Lenarviricota</taxon>
        <taxon>Miaviricetes</taxon>
        <taxon>Ourlivirales</taxon>
        <taxon>Botourmiaviridae</taxon>
    </lineage>
</organism>
<evidence type="ECO:0000256" key="1">
    <source>
        <dbReference type="ARBA" id="ARBA00022484"/>
    </source>
</evidence>
<evidence type="ECO:0000313" key="4">
    <source>
        <dbReference type="EMBL" id="QXN75331.1"/>
    </source>
</evidence>
<protein>
    <submittedName>
        <fullName evidence="4">RNA-dependent RNA polymerase</fullName>
    </submittedName>
</protein>
<dbReference type="InterPro" id="IPR043502">
    <property type="entry name" value="DNA/RNA_pol_sf"/>
</dbReference>
<evidence type="ECO:0000256" key="3">
    <source>
        <dbReference type="ARBA" id="ARBA00022695"/>
    </source>
</evidence>
<keyword evidence="3" id="KW-0548">Nucleotidyltransferase</keyword>
<keyword evidence="1 4" id="KW-0696">RNA-directed RNA polymerase</keyword>
<reference evidence="4" key="1">
    <citation type="submission" date="2021-02" db="EMBL/GenBank/DDBJ databases">
        <title>The hidden world within plants: metatranscriptomics unveil the complexity of wood microbiomes in grapevine.</title>
        <authorList>
            <person name="Nerva L."/>
            <person name="Garcia J.F."/>
            <person name="Favaretto F."/>
            <person name="Giudice G."/>
            <person name="Moffa L."/>
            <person name="Dario C."/>
            <person name="Riccardo V."/>
            <person name="Gambino G."/>
            <person name="Chitarra W."/>
        </authorList>
    </citation>
    <scope>NUCLEOTIDE SEQUENCE</scope>
</reference>
<proteinExistence type="predicted"/>
<dbReference type="GO" id="GO:0003968">
    <property type="term" value="F:RNA-directed RNA polymerase activity"/>
    <property type="evidence" value="ECO:0007669"/>
    <property type="project" value="UniProtKB-KW"/>
</dbReference>
<sequence>MVRPNNKNQSRVGENLSATIKKEKEYWGIGCTGLAECGCPDHDSCGCIFYNCGCPKSGDSCQKTTELTRKAQRVFAHLRKTYGIRAVRKLPPGVDCHSFRQSIRNCLPCDLTAVQELTVKTAAKIVRGCDPCHTRMKSMVKKYKKERFTKVDVVPDDIRKFKQALSMNVDQGWNKSDSAYIPNGHASLFHTRKQGGNWNEEEFRADCSVMAAFSSGKPRIVTLYSGYNSQILKPLHDSLYKTLRRKGWLLTGPPTSKKVQNLNGLGPYMSYDYEAATDNIKAAFVQAAVEVLREKGEGLTDQQSECLQVVAELRFRRSTRGADRGQPMGSLMSFPLLCLINKTIVDLALLDLLEKKEISFKEWTSHRSLINGDDLLMRSPTIDPKVYDRAHRRWGNSVGMNVNVDKTKVDEEEAEINSSLFVKGELVKKTNLSALYMSGRTDDVLRVAMEASTTKEEFRRMVRFNAHLLARQSIKFPTPLPRSYRLALLGCPRIRRALKAMPVSERQADIGIMKMEERPEGYTATPDEEKKWISDAVERARRMELWRRPCRSRNDTRVRYDVLRLRDAYNPKSTPTRELILQCCAQGWEEKRKQLLWVEECEGIVPPPPIVSDLPPAFAFLDAIRAWKIARAPNQDPLEGQPDPSTSGCDRDDHVGILCSCVGSTPTTHCPVMRTVTPH</sequence>
<dbReference type="EMBL" id="MW648429">
    <property type="protein sequence ID" value="QXN75331.1"/>
    <property type="molecule type" value="Genomic_RNA"/>
</dbReference>
<dbReference type="InterPro" id="IPR008686">
    <property type="entry name" value="RNA_pol_mitovir"/>
</dbReference>
<name>A0A8F5MKW1_9VIRU</name>
<evidence type="ECO:0000256" key="2">
    <source>
        <dbReference type="ARBA" id="ARBA00022679"/>
    </source>
</evidence>